<comment type="catalytic activity">
    <reaction evidence="7">
        <text>(S)-4-amino-5-oxopentanoate = 5-aminolevulinate</text>
        <dbReference type="Rhea" id="RHEA:14265"/>
        <dbReference type="ChEBI" id="CHEBI:57501"/>
        <dbReference type="ChEBI" id="CHEBI:356416"/>
        <dbReference type="EC" id="5.4.3.8"/>
    </reaction>
</comment>
<dbReference type="GO" id="GO:0030170">
    <property type="term" value="F:pyridoxal phosphate binding"/>
    <property type="evidence" value="ECO:0007669"/>
    <property type="project" value="InterPro"/>
</dbReference>
<gene>
    <name evidence="7 8" type="primary">hemL</name>
    <name evidence="8" type="ORF">GCL60_01255</name>
</gene>
<comment type="subcellular location">
    <subcellularLocation>
        <location evidence="7">Cytoplasm</location>
    </subcellularLocation>
</comment>
<dbReference type="EMBL" id="WFLM01000001">
    <property type="protein sequence ID" value="KAB8040575.1"/>
    <property type="molecule type" value="Genomic_DNA"/>
</dbReference>
<keyword evidence="7" id="KW-0963">Cytoplasm</keyword>
<dbReference type="PANTHER" id="PTHR43713:SF3">
    <property type="entry name" value="GLUTAMATE-1-SEMIALDEHYDE 2,1-AMINOMUTASE 1, CHLOROPLASTIC-RELATED"/>
    <property type="match status" value="1"/>
</dbReference>
<dbReference type="NCBIfam" id="TIGR00713">
    <property type="entry name" value="hemL"/>
    <property type="match status" value="1"/>
</dbReference>
<comment type="subunit">
    <text evidence="7">Homodimer.</text>
</comment>
<comment type="cofactor">
    <cofactor evidence="1 7">
        <name>pyridoxal 5'-phosphate</name>
        <dbReference type="ChEBI" id="CHEBI:597326"/>
    </cofactor>
</comment>
<dbReference type="GO" id="GO:0005737">
    <property type="term" value="C:cytoplasm"/>
    <property type="evidence" value="ECO:0007669"/>
    <property type="project" value="UniProtKB-SubCell"/>
</dbReference>
<dbReference type="InterPro" id="IPR015421">
    <property type="entry name" value="PyrdxlP-dep_Trfase_major"/>
</dbReference>
<comment type="pathway">
    <text evidence="2">Porphyrin-containing compound metabolism; protoporphyrin-IX biosynthesis; 5-aminolevulinate from L-glutamyl-tRNA(Glu): step 2/2.</text>
</comment>
<dbReference type="GO" id="GO:0042286">
    <property type="term" value="F:glutamate-1-semialdehyde 2,1-aminomutase activity"/>
    <property type="evidence" value="ECO:0007669"/>
    <property type="project" value="UniProtKB-UniRule"/>
</dbReference>
<dbReference type="Pfam" id="PF00202">
    <property type="entry name" value="Aminotran_3"/>
    <property type="match status" value="1"/>
</dbReference>
<name>A0A6N6VVD8_9BACT</name>
<dbReference type="AlphaFoldDB" id="A0A6N6VVD8"/>
<dbReference type="InterPro" id="IPR004639">
    <property type="entry name" value="4pyrrol_synth_GluAld_NH2Trfase"/>
</dbReference>
<dbReference type="HAMAP" id="MF_00375">
    <property type="entry name" value="HemL_aminotrans_3"/>
    <property type="match status" value="1"/>
</dbReference>
<evidence type="ECO:0000256" key="2">
    <source>
        <dbReference type="ARBA" id="ARBA00004819"/>
    </source>
</evidence>
<dbReference type="Gene3D" id="3.90.1150.10">
    <property type="entry name" value="Aspartate Aminotransferase, domain 1"/>
    <property type="match status" value="1"/>
</dbReference>
<proteinExistence type="inferred from homology"/>
<comment type="caution">
    <text evidence="8">The sequence shown here is derived from an EMBL/GenBank/DDBJ whole genome shotgun (WGS) entry which is preliminary data.</text>
</comment>
<dbReference type="GO" id="GO:0008483">
    <property type="term" value="F:transaminase activity"/>
    <property type="evidence" value="ECO:0007669"/>
    <property type="project" value="InterPro"/>
</dbReference>
<evidence type="ECO:0000313" key="9">
    <source>
        <dbReference type="Proteomes" id="UP000437748"/>
    </source>
</evidence>
<evidence type="ECO:0000256" key="4">
    <source>
        <dbReference type="ARBA" id="ARBA00022898"/>
    </source>
</evidence>
<dbReference type="OrthoDB" id="5288442at2"/>
<dbReference type="EC" id="5.4.3.8" evidence="7"/>
<sequence length="435" mass="47766">MPKIRNFEKSIEIMERSRKVFPGGVNSPVRSFRSVGGSPIVFSHGMGKNLFDVDGNRYVDFCSSWGPLILGYSHPSLISAMQEQLQKAVTFGAPSDLEVRLAEKVQNWIPGIEMMRFVSSGTEATMSAVRAARAVTKRNKFVKFEGCYHGHADQFLVKAGSGLATLGNTSSAGVPSGTTQDTLTAIYNSEESIHEIFCQYGNDIAAVIIEPVAANMGLVLPKPGYLEFLRKVTKENGTVLIFDEVMTGFRLSKGGAASYFQVQPDLWTFGKIIGGGIPAAAYGGKKEIMQMISPLGDAYQAGTLSGNPLAMVAGYATLSEIENQNAFEKLESLGKYLDSLVQKELTPFIEKSKVCFVRIESFFCFFFGTNRAPNNFDEVSKTDMKLFNKVYHEWIQNGIYLGPSGYEVGFLSACIEYEDLDLMVSIVKNVLNTED</sequence>
<keyword evidence="5 7" id="KW-0413">Isomerase</keyword>
<dbReference type="FunFam" id="3.40.640.10:FF:000021">
    <property type="entry name" value="Glutamate-1-semialdehyde 2,1-aminomutase"/>
    <property type="match status" value="1"/>
</dbReference>
<dbReference type="InterPro" id="IPR005814">
    <property type="entry name" value="Aminotrans_3"/>
</dbReference>
<dbReference type="NCBIfam" id="NF000818">
    <property type="entry name" value="PRK00062.1"/>
    <property type="match status" value="1"/>
</dbReference>
<accession>A0A6N6VVD8</accession>
<keyword evidence="4 7" id="KW-0663">Pyridoxal phosphate</keyword>
<protein>
    <recommendedName>
        <fullName evidence="7">Glutamate-1-semialdehyde 2,1-aminomutase</fullName>
        <shortName evidence="7">GSA</shortName>
        <ecNumber evidence="7">5.4.3.8</ecNumber>
    </recommendedName>
    <alternativeName>
        <fullName evidence="7">Glutamate-1-semialdehyde aminotransferase</fullName>
        <shortName evidence="7">GSA-AT</shortName>
    </alternativeName>
</protein>
<dbReference type="GO" id="GO:0006782">
    <property type="term" value="P:protoporphyrinogen IX biosynthetic process"/>
    <property type="evidence" value="ECO:0007669"/>
    <property type="project" value="UniProtKB-UniRule"/>
</dbReference>
<reference evidence="8 9" key="1">
    <citation type="submission" date="2019-10" db="EMBL/GenBank/DDBJ databases">
        <title>New species of Slilvanegrellaceae.</title>
        <authorList>
            <person name="Pitt A."/>
            <person name="Hahn M.W."/>
        </authorList>
    </citation>
    <scope>NUCLEOTIDE SEQUENCE [LARGE SCALE GENOMIC DNA]</scope>
    <source>
        <strain evidence="8 9">SP-Ram-0.45-NSY-1</strain>
    </source>
</reference>
<dbReference type="SUPFAM" id="SSF53383">
    <property type="entry name" value="PLP-dependent transferases"/>
    <property type="match status" value="1"/>
</dbReference>
<dbReference type="CDD" id="cd00610">
    <property type="entry name" value="OAT_like"/>
    <property type="match status" value="1"/>
</dbReference>
<evidence type="ECO:0000256" key="7">
    <source>
        <dbReference type="HAMAP-Rule" id="MF_00375"/>
    </source>
</evidence>
<dbReference type="Gene3D" id="3.40.640.10">
    <property type="entry name" value="Type I PLP-dependent aspartate aminotransferase-like (Major domain)"/>
    <property type="match status" value="1"/>
</dbReference>
<evidence type="ECO:0000256" key="6">
    <source>
        <dbReference type="ARBA" id="ARBA00023244"/>
    </source>
</evidence>
<evidence type="ECO:0000313" key="8">
    <source>
        <dbReference type="EMBL" id="KAB8040575.1"/>
    </source>
</evidence>
<dbReference type="InterPro" id="IPR015424">
    <property type="entry name" value="PyrdxlP-dep_Trfase"/>
</dbReference>
<evidence type="ECO:0000256" key="5">
    <source>
        <dbReference type="ARBA" id="ARBA00023235"/>
    </source>
</evidence>
<organism evidence="8 9">
    <name type="scientific">Silvanigrella paludirubra</name>
    <dbReference type="NCBI Taxonomy" id="2499159"/>
    <lineage>
        <taxon>Bacteria</taxon>
        <taxon>Pseudomonadati</taxon>
        <taxon>Bdellovibrionota</taxon>
        <taxon>Oligoflexia</taxon>
        <taxon>Silvanigrellales</taxon>
        <taxon>Silvanigrellaceae</taxon>
        <taxon>Silvanigrella</taxon>
    </lineage>
</organism>
<keyword evidence="9" id="KW-1185">Reference proteome</keyword>
<dbReference type="UniPathway" id="UPA00251">
    <property type="reaction ID" value="UER00317"/>
</dbReference>
<dbReference type="Proteomes" id="UP000437748">
    <property type="component" value="Unassembled WGS sequence"/>
</dbReference>
<dbReference type="InterPro" id="IPR015422">
    <property type="entry name" value="PyrdxlP-dep_Trfase_small"/>
</dbReference>
<feature type="modified residue" description="N6-(pyridoxal phosphate)lysine" evidence="7">
    <location>
        <position position="271"/>
    </location>
</feature>
<evidence type="ECO:0000256" key="1">
    <source>
        <dbReference type="ARBA" id="ARBA00001933"/>
    </source>
</evidence>
<dbReference type="PANTHER" id="PTHR43713">
    <property type="entry name" value="GLUTAMATE-1-SEMIALDEHYDE 2,1-AMINOMUTASE"/>
    <property type="match status" value="1"/>
</dbReference>
<dbReference type="RefSeq" id="WP_153418090.1">
    <property type="nucleotide sequence ID" value="NZ_WFLM01000001.1"/>
</dbReference>
<keyword evidence="6 7" id="KW-0627">Porphyrin biosynthesis</keyword>
<comment type="similarity">
    <text evidence="3 7">Belongs to the class-III pyridoxal-phosphate-dependent aminotransferase family. HemL subfamily.</text>
</comment>
<evidence type="ECO:0000256" key="3">
    <source>
        <dbReference type="ARBA" id="ARBA00008981"/>
    </source>
</evidence>